<keyword evidence="1" id="KW-1133">Transmembrane helix</keyword>
<dbReference type="AlphaFoldDB" id="A0A3M7T2Z2"/>
<feature type="transmembrane region" description="Helical" evidence="1">
    <location>
        <begin position="45"/>
        <end position="62"/>
    </location>
</feature>
<reference evidence="2 3" key="1">
    <citation type="journal article" date="2018" name="Sci. Rep.">
        <title>Genomic signatures of local adaptation to the degree of environmental predictability in rotifers.</title>
        <authorList>
            <person name="Franch-Gras L."/>
            <person name="Hahn C."/>
            <person name="Garcia-Roger E.M."/>
            <person name="Carmona M.J."/>
            <person name="Serra M."/>
            <person name="Gomez A."/>
        </authorList>
    </citation>
    <scope>NUCLEOTIDE SEQUENCE [LARGE SCALE GENOMIC DNA]</scope>
    <source>
        <strain evidence="2">HYR1</strain>
    </source>
</reference>
<dbReference type="EMBL" id="REGN01000369">
    <property type="protein sequence ID" value="RNA42393.1"/>
    <property type="molecule type" value="Genomic_DNA"/>
</dbReference>
<evidence type="ECO:0000313" key="3">
    <source>
        <dbReference type="Proteomes" id="UP000276133"/>
    </source>
</evidence>
<gene>
    <name evidence="2" type="ORF">BpHYR1_016555</name>
</gene>
<organism evidence="2 3">
    <name type="scientific">Brachionus plicatilis</name>
    <name type="common">Marine rotifer</name>
    <name type="synonym">Brachionus muelleri</name>
    <dbReference type="NCBI Taxonomy" id="10195"/>
    <lineage>
        <taxon>Eukaryota</taxon>
        <taxon>Metazoa</taxon>
        <taxon>Spiralia</taxon>
        <taxon>Gnathifera</taxon>
        <taxon>Rotifera</taxon>
        <taxon>Eurotatoria</taxon>
        <taxon>Monogononta</taxon>
        <taxon>Pseudotrocha</taxon>
        <taxon>Ploima</taxon>
        <taxon>Brachionidae</taxon>
        <taxon>Brachionus</taxon>
    </lineage>
</organism>
<proteinExistence type="predicted"/>
<name>A0A3M7T2Z2_BRAPC</name>
<accession>A0A3M7T2Z2</accession>
<protein>
    <submittedName>
        <fullName evidence="2">Uncharacterized protein</fullName>
    </submittedName>
</protein>
<sequence>MVRSRKGMETHSIKNHSRSIPFHPFRSINSINSIPTVPTVPFHPFHLFYFILARTFILFWFVSNTEVLAKMK</sequence>
<evidence type="ECO:0000313" key="2">
    <source>
        <dbReference type="EMBL" id="RNA42393.1"/>
    </source>
</evidence>
<keyword evidence="3" id="KW-1185">Reference proteome</keyword>
<keyword evidence="1" id="KW-0472">Membrane</keyword>
<comment type="caution">
    <text evidence="2">The sequence shown here is derived from an EMBL/GenBank/DDBJ whole genome shotgun (WGS) entry which is preliminary data.</text>
</comment>
<dbReference type="Proteomes" id="UP000276133">
    <property type="component" value="Unassembled WGS sequence"/>
</dbReference>
<evidence type="ECO:0000256" key="1">
    <source>
        <dbReference type="SAM" id="Phobius"/>
    </source>
</evidence>
<keyword evidence="1" id="KW-0812">Transmembrane</keyword>